<keyword evidence="1" id="KW-0812">Transmembrane</keyword>
<evidence type="ECO:0000313" key="3">
    <source>
        <dbReference type="Proteomes" id="UP000192907"/>
    </source>
</evidence>
<reference evidence="3" key="1">
    <citation type="submission" date="2017-04" db="EMBL/GenBank/DDBJ databases">
        <authorList>
            <person name="Varghese N."/>
            <person name="Submissions S."/>
        </authorList>
    </citation>
    <scope>NUCLEOTIDE SEQUENCE [LARGE SCALE GENOMIC DNA]</scope>
    <source>
        <strain evidence="3">RKEM611</strain>
    </source>
</reference>
<keyword evidence="3" id="KW-1185">Reference proteome</keyword>
<dbReference type="Proteomes" id="UP000192907">
    <property type="component" value="Unassembled WGS sequence"/>
</dbReference>
<dbReference type="AlphaFoldDB" id="A0A1Y6BNS1"/>
<sequence length="56" mass="6298">MQNRIHATVADRVYALAFDLFAVMMPTMYGLPFFASKSLGIEIDGGIPQKMRTNVY</sequence>
<dbReference type="STRING" id="1513793.SAMN06296036_1052"/>
<feature type="transmembrane region" description="Helical" evidence="1">
    <location>
        <begin position="12"/>
        <end position="31"/>
    </location>
</feature>
<dbReference type="RefSeq" id="WP_159455225.1">
    <property type="nucleotide sequence ID" value="NZ_FWZT01000005.1"/>
</dbReference>
<keyword evidence="1" id="KW-1133">Transmembrane helix</keyword>
<proteinExistence type="predicted"/>
<name>A0A1Y6BNS1_9BACT</name>
<accession>A0A1Y6BNS1</accession>
<keyword evidence="1" id="KW-0472">Membrane</keyword>
<dbReference type="EMBL" id="FWZT01000005">
    <property type="protein sequence ID" value="SMF10454.1"/>
    <property type="molecule type" value="Genomic_DNA"/>
</dbReference>
<protein>
    <submittedName>
        <fullName evidence="2">Uncharacterized protein</fullName>
    </submittedName>
</protein>
<organism evidence="2 3">
    <name type="scientific">Pseudobacteriovorax antillogorgiicola</name>
    <dbReference type="NCBI Taxonomy" id="1513793"/>
    <lineage>
        <taxon>Bacteria</taxon>
        <taxon>Pseudomonadati</taxon>
        <taxon>Bdellovibrionota</taxon>
        <taxon>Oligoflexia</taxon>
        <taxon>Oligoflexales</taxon>
        <taxon>Pseudobacteriovoracaceae</taxon>
        <taxon>Pseudobacteriovorax</taxon>
    </lineage>
</organism>
<evidence type="ECO:0000313" key="2">
    <source>
        <dbReference type="EMBL" id="SMF10454.1"/>
    </source>
</evidence>
<gene>
    <name evidence="2" type="ORF">SAMN06296036_1052</name>
</gene>
<evidence type="ECO:0000256" key="1">
    <source>
        <dbReference type="SAM" id="Phobius"/>
    </source>
</evidence>